<reference evidence="2 3" key="1">
    <citation type="submission" date="2017-03" db="EMBL/GenBank/DDBJ databases">
        <title>Full genome sequence of a non-lethal Shewanella isolate that potentiates virulence of Vibio parahaemolyticus causing acute hepatopancreatic necrosis disease (AHPND) in shrimp.</title>
        <authorList>
            <person name="Prachumwat A."/>
            <person name="Sritunyalucksana K."/>
        </authorList>
    </citation>
    <scope>NUCLEOTIDE SEQUENCE [LARGE SCALE GENOMIC DNA]</scope>
    <source>
        <strain evidence="2 3">TH2012</strain>
        <plasmid evidence="3">psth1</plasmid>
    </source>
</reference>
<organism evidence="2 3">
    <name type="scientific">Shewanella khirikhana</name>
    <dbReference type="NCBI Taxonomy" id="1965282"/>
    <lineage>
        <taxon>Bacteria</taxon>
        <taxon>Pseudomonadati</taxon>
        <taxon>Pseudomonadota</taxon>
        <taxon>Gammaproteobacteria</taxon>
        <taxon>Alteromonadales</taxon>
        <taxon>Shewanellaceae</taxon>
        <taxon>Shewanella</taxon>
    </lineage>
</organism>
<proteinExistence type="predicted"/>
<dbReference type="EMBL" id="CP020374">
    <property type="protein sequence ID" value="AZQ13327.1"/>
    <property type="molecule type" value="Genomic_DNA"/>
</dbReference>
<evidence type="ECO:0000313" key="3">
    <source>
        <dbReference type="Proteomes" id="UP000278437"/>
    </source>
</evidence>
<feature type="signal peptide" evidence="1">
    <location>
        <begin position="1"/>
        <end position="17"/>
    </location>
</feature>
<gene>
    <name evidence="2" type="ORF">STH12_04301</name>
</gene>
<dbReference type="GeneID" id="39490280"/>
<evidence type="ECO:0008006" key="4">
    <source>
        <dbReference type="Google" id="ProtNLM"/>
    </source>
</evidence>
<feature type="chain" id="PRO_5046216057" description="Conjugal transfer protein TrbH" evidence="1">
    <location>
        <begin position="18"/>
        <end position="146"/>
    </location>
</feature>
<dbReference type="PROSITE" id="PS51257">
    <property type="entry name" value="PROKAR_LIPOPROTEIN"/>
    <property type="match status" value="1"/>
</dbReference>
<protein>
    <recommendedName>
        <fullName evidence="4">Conjugal transfer protein TrbH</fullName>
    </recommendedName>
</protein>
<evidence type="ECO:0000313" key="2">
    <source>
        <dbReference type="EMBL" id="AZQ13327.1"/>
    </source>
</evidence>
<dbReference type="RefSeq" id="WP_126169665.1">
    <property type="nucleotide sequence ID" value="NZ_CP020374.1"/>
</dbReference>
<keyword evidence="3" id="KW-1185">Reference proteome</keyword>
<dbReference type="Proteomes" id="UP000278437">
    <property type="component" value="Plasmid pSTH1"/>
</dbReference>
<keyword evidence="2" id="KW-0614">Plasmid</keyword>
<evidence type="ECO:0000256" key="1">
    <source>
        <dbReference type="SAM" id="SignalP"/>
    </source>
</evidence>
<keyword evidence="1" id="KW-0732">Signal</keyword>
<name>A0ABM7DXM6_9GAMM</name>
<geneLocation type="plasmid" evidence="3">
    <name>psth1</name>
</geneLocation>
<accession>A0ABM7DXM6</accession>
<sequence>MKLIVAVLLSILLSACATSDVNYYDFPVKTADQVTIANDLAWHIKERHGANAVFNFNYPMWSTSTPFSEHIETALRRLGIGVYVSEIPQGKHNELYYTLSKLNDQQFYIRVVVNDQLSFQRIWIYQDEQLFPLPTTTVFEGVSHRD</sequence>